<dbReference type="RefSeq" id="WP_342023541.1">
    <property type="nucleotide sequence ID" value="NZ_CP151657.1"/>
</dbReference>
<accession>A0ABZ2ZUS6</accession>
<gene>
    <name evidence="11" type="ORF">AAE021_17365</name>
</gene>
<evidence type="ECO:0000313" key="11">
    <source>
        <dbReference type="EMBL" id="WZP15889.1"/>
    </source>
</evidence>
<organism evidence="11 12">
    <name type="scientific">Arthrobacter citreus</name>
    <dbReference type="NCBI Taxonomy" id="1670"/>
    <lineage>
        <taxon>Bacteria</taxon>
        <taxon>Bacillati</taxon>
        <taxon>Actinomycetota</taxon>
        <taxon>Actinomycetes</taxon>
        <taxon>Micrococcales</taxon>
        <taxon>Micrococcaceae</taxon>
        <taxon>Arthrobacter</taxon>
    </lineage>
</organism>
<evidence type="ECO:0000256" key="8">
    <source>
        <dbReference type="SAM" id="MobiDB-lite"/>
    </source>
</evidence>
<dbReference type="EC" id="2.7.1.-" evidence="11"/>
<dbReference type="Proteomes" id="UP001448858">
    <property type="component" value="Chromosome"/>
</dbReference>
<evidence type="ECO:0000256" key="2">
    <source>
        <dbReference type="ARBA" id="ARBA00022629"/>
    </source>
</evidence>
<evidence type="ECO:0000256" key="5">
    <source>
        <dbReference type="ARBA" id="ARBA00022777"/>
    </source>
</evidence>
<keyword evidence="2" id="KW-0119">Carbohydrate metabolism</keyword>
<dbReference type="Pfam" id="PF02782">
    <property type="entry name" value="FGGY_C"/>
    <property type="match status" value="1"/>
</dbReference>
<keyword evidence="7" id="KW-0684">Rhamnose metabolism</keyword>
<protein>
    <submittedName>
        <fullName evidence="11">Rhamnulokinase family protein</fullName>
        <ecNumber evidence="11">2.7.1.-</ecNumber>
    </submittedName>
</protein>
<dbReference type="InterPro" id="IPR018484">
    <property type="entry name" value="FGGY_N"/>
</dbReference>
<dbReference type="GO" id="GO:0016740">
    <property type="term" value="F:transferase activity"/>
    <property type="evidence" value="ECO:0007669"/>
    <property type="project" value="UniProtKB-KW"/>
</dbReference>
<dbReference type="PANTHER" id="PTHR43095:SF5">
    <property type="entry name" value="XYLULOSE KINASE"/>
    <property type="match status" value="1"/>
</dbReference>
<dbReference type="EMBL" id="CP151657">
    <property type="protein sequence ID" value="WZP15889.1"/>
    <property type="molecule type" value="Genomic_DNA"/>
</dbReference>
<evidence type="ECO:0000313" key="12">
    <source>
        <dbReference type="Proteomes" id="UP001448858"/>
    </source>
</evidence>
<evidence type="ECO:0000256" key="7">
    <source>
        <dbReference type="ARBA" id="ARBA00023308"/>
    </source>
</evidence>
<keyword evidence="5" id="KW-0418">Kinase</keyword>
<evidence type="ECO:0000256" key="6">
    <source>
        <dbReference type="ARBA" id="ARBA00022840"/>
    </source>
</evidence>
<keyword evidence="4" id="KW-0547">Nucleotide-binding</keyword>
<feature type="domain" description="Carbohydrate kinase FGGY N-terminal" evidence="9">
    <location>
        <begin position="6"/>
        <end position="245"/>
    </location>
</feature>
<dbReference type="SUPFAM" id="SSF53067">
    <property type="entry name" value="Actin-like ATPase domain"/>
    <property type="match status" value="2"/>
</dbReference>
<feature type="domain" description="Carbohydrate kinase FGGY C-terminal" evidence="10">
    <location>
        <begin position="256"/>
        <end position="445"/>
    </location>
</feature>
<dbReference type="InterPro" id="IPR018485">
    <property type="entry name" value="FGGY_C"/>
</dbReference>
<dbReference type="CDD" id="cd07771">
    <property type="entry name" value="ASKHA_NBD_FGGY_RhaB-like"/>
    <property type="match status" value="1"/>
</dbReference>
<dbReference type="Pfam" id="PF00370">
    <property type="entry name" value="FGGY_N"/>
    <property type="match status" value="1"/>
</dbReference>
<keyword evidence="3 11" id="KW-0808">Transferase</keyword>
<sequence>MTGRTVVAVDLGAESARVAAVTLTDGRLEFRLASRTPNVPEISSGQLSWNMDSLWQGVSDGLAKLTVESDPIASVGVDSWGVDYGLLDEDGTPVRDPVCYRDGRNAAQLTRALARVGARNLYLATGCQIHEVNSVFGLMDDAANHPLRLESARKMLMMADLFANRLSGSTVTERSLASTTGCFDMATASWAVDLLDKVGVPTHMLPDVVAAGTDAGPLIGVPRTGALRHARVILPAAHDTASAVLAVPSDAPGEGYISSGTWSLVGVLAREPVITEESFAANLTNEGGYQGTIRLLRNITGLWMLQACRAQWSREGTARGYDQLADAASRETPLRSIINPNAAEFLAPGDLPARIRRYCLRNGEPVPETIGQTARCVVDSLALAYRLTFEDIARVTGHSINAVNVVGGGVRHTLLQQATADAVGVPVRCGSPEAAALGNAAAQLVCLGELTATDIPALMRAGSEVHTYEPLAGADWEAAAARLRLLIRCDDAGRGTGGPGTRPQTPVPITQHP</sequence>
<dbReference type="PANTHER" id="PTHR43095">
    <property type="entry name" value="SUGAR KINASE"/>
    <property type="match status" value="1"/>
</dbReference>
<comment type="similarity">
    <text evidence="1">Belongs to the FGGY kinase family.</text>
</comment>
<name>A0ABZ2ZUS6_9MICC</name>
<evidence type="ECO:0000256" key="1">
    <source>
        <dbReference type="ARBA" id="ARBA00009156"/>
    </source>
</evidence>
<evidence type="ECO:0000259" key="10">
    <source>
        <dbReference type="Pfam" id="PF02782"/>
    </source>
</evidence>
<keyword evidence="12" id="KW-1185">Reference proteome</keyword>
<evidence type="ECO:0000259" key="9">
    <source>
        <dbReference type="Pfam" id="PF00370"/>
    </source>
</evidence>
<keyword evidence="6" id="KW-0067">ATP-binding</keyword>
<keyword evidence="2" id="KW-0859">Xylose metabolism</keyword>
<feature type="region of interest" description="Disordered" evidence="8">
    <location>
        <begin position="492"/>
        <end position="513"/>
    </location>
</feature>
<dbReference type="InterPro" id="IPR050406">
    <property type="entry name" value="FGGY_Carb_Kinase"/>
</dbReference>
<reference evidence="11 12" key="1">
    <citation type="submission" date="2024-04" db="EMBL/GenBank/DDBJ databases">
        <title>Arthrobacter sp. from Plains bison fecal sample.</title>
        <authorList>
            <person name="Ruzzini A."/>
        </authorList>
    </citation>
    <scope>NUCLEOTIDE SEQUENCE [LARGE SCALE GENOMIC DNA]</scope>
    <source>
        <strain evidence="11 12">EINP1</strain>
    </source>
</reference>
<proteinExistence type="inferred from homology"/>
<evidence type="ECO:0000256" key="4">
    <source>
        <dbReference type="ARBA" id="ARBA00022741"/>
    </source>
</evidence>
<dbReference type="Gene3D" id="3.30.420.40">
    <property type="match status" value="2"/>
</dbReference>
<dbReference type="InterPro" id="IPR043129">
    <property type="entry name" value="ATPase_NBD"/>
</dbReference>
<evidence type="ECO:0000256" key="3">
    <source>
        <dbReference type="ARBA" id="ARBA00022679"/>
    </source>
</evidence>
<dbReference type="InterPro" id="IPR013449">
    <property type="entry name" value="Rhamnulokinase"/>
</dbReference>